<keyword evidence="5" id="KW-0862">Zinc</keyword>
<dbReference type="Gene3D" id="3.40.50.300">
    <property type="entry name" value="P-loop containing nucleotide triphosphate hydrolases"/>
    <property type="match status" value="1"/>
</dbReference>
<dbReference type="EMBL" id="CP046052">
    <property type="protein sequence ID" value="QGM44293.1"/>
    <property type="molecule type" value="Genomic_DNA"/>
</dbReference>
<dbReference type="AlphaFoldDB" id="A0A6B8KCZ6"/>
<dbReference type="OrthoDB" id="9805601at2"/>
<gene>
    <name evidence="8" type="ORF">H2LOC_000450</name>
</gene>
<dbReference type="Pfam" id="PF00005">
    <property type="entry name" value="ABC_tran"/>
    <property type="match status" value="1"/>
</dbReference>
<evidence type="ECO:0000256" key="6">
    <source>
        <dbReference type="ARBA" id="ARBA00023065"/>
    </source>
</evidence>
<dbReference type="SMART" id="SM00382">
    <property type="entry name" value="AAA"/>
    <property type="match status" value="1"/>
</dbReference>
<dbReference type="InterPro" id="IPR050153">
    <property type="entry name" value="Metal_Ion_Import_ABC"/>
</dbReference>
<dbReference type="GO" id="GO:0005524">
    <property type="term" value="F:ATP binding"/>
    <property type="evidence" value="ECO:0007669"/>
    <property type="project" value="UniProtKB-KW"/>
</dbReference>
<keyword evidence="4 8" id="KW-0067">ATP-binding</keyword>
<evidence type="ECO:0000313" key="9">
    <source>
        <dbReference type="Proteomes" id="UP000309061"/>
    </source>
</evidence>
<dbReference type="SUPFAM" id="SSF52540">
    <property type="entry name" value="P-loop containing nucleoside triphosphate hydrolases"/>
    <property type="match status" value="1"/>
</dbReference>
<keyword evidence="3" id="KW-0547">Nucleotide-binding</keyword>
<dbReference type="InterPro" id="IPR027417">
    <property type="entry name" value="P-loop_NTPase"/>
</dbReference>
<evidence type="ECO:0000256" key="3">
    <source>
        <dbReference type="ARBA" id="ARBA00022741"/>
    </source>
</evidence>
<evidence type="ECO:0000256" key="2">
    <source>
        <dbReference type="ARBA" id="ARBA00022448"/>
    </source>
</evidence>
<proteinExistence type="inferred from homology"/>
<evidence type="ECO:0000256" key="1">
    <source>
        <dbReference type="ARBA" id="ARBA00005417"/>
    </source>
</evidence>
<sequence length="260" mass="28366">MSDAVVAFEGLGHSYRNGVFVFRGYSARVRRGSIFAVLGSNGRGKTTLLKILLGALKPTVGSVSGDGHYAFVPQLFHVSFDYTALDMVLMGRARTVGMFSQPSRQDEEAAFAALDRFGLADHADRPYHELSGGQRQLVIFARALVSQMQTLILDEPTSALDLKNQALVLDWISTLSRRDGLTIIMTTHHPHHALAIADDALLMIAEEEHVIGPAKKALTEENLAHLYGVPMKLMSFQHEGRQIETLAPVYALSRAVPSGG</sequence>
<dbReference type="InterPro" id="IPR017871">
    <property type="entry name" value="ABC_transporter-like_CS"/>
</dbReference>
<evidence type="ECO:0000256" key="5">
    <source>
        <dbReference type="ARBA" id="ARBA00022906"/>
    </source>
</evidence>
<dbReference type="KEGG" id="mhey:H2LOC_000450"/>
<dbReference type="PROSITE" id="PS00211">
    <property type="entry name" value="ABC_TRANSPORTER_1"/>
    <property type="match status" value="1"/>
</dbReference>
<evidence type="ECO:0000313" key="8">
    <source>
        <dbReference type="EMBL" id="QGM44293.1"/>
    </source>
</evidence>
<dbReference type="InterPro" id="IPR003593">
    <property type="entry name" value="AAA+_ATPase"/>
</dbReference>
<organism evidence="8 9">
    <name type="scientific">Methylocystis heyeri</name>
    <dbReference type="NCBI Taxonomy" id="391905"/>
    <lineage>
        <taxon>Bacteria</taxon>
        <taxon>Pseudomonadati</taxon>
        <taxon>Pseudomonadota</taxon>
        <taxon>Alphaproteobacteria</taxon>
        <taxon>Hyphomicrobiales</taxon>
        <taxon>Methylocystaceae</taxon>
        <taxon>Methylocystis</taxon>
    </lineage>
</organism>
<protein>
    <submittedName>
        <fullName evidence="8">ATP-binding cassette domain-containing protein</fullName>
    </submittedName>
</protein>
<evidence type="ECO:0000256" key="4">
    <source>
        <dbReference type="ARBA" id="ARBA00022840"/>
    </source>
</evidence>
<dbReference type="GO" id="GO:0016887">
    <property type="term" value="F:ATP hydrolysis activity"/>
    <property type="evidence" value="ECO:0007669"/>
    <property type="project" value="InterPro"/>
</dbReference>
<accession>A0A6B8KCZ6</accession>
<dbReference type="GO" id="GO:0006829">
    <property type="term" value="P:zinc ion transport"/>
    <property type="evidence" value="ECO:0007669"/>
    <property type="project" value="UniProtKB-KW"/>
</dbReference>
<comment type="similarity">
    <text evidence="1">Belongs to the ABC transporter superfamily.</text>
</comment>
<dbReference type="PANTHER" id="PTHR42734">
    <property type="entry name" value="METAL TRANSPORT SYSTEM ATP-BINDING PROTEIN TM_0124-RELATED"/>
    <property type="match status" value="1"/>
</dbReference>
<evidence type="ECO:0000259" key="7">
    <source>
        <dbReference type="PROSITE" id="PS50893"/>
    </source>
</evidence>
<keyword evidence="5" id="KW-0864">Zinc transport</keyword>
<feature type="domain" description="ABC transporter" evidence="7">
    <location>
        <begin position="6"/>
        <end position="230"/>
    </location>
</feature>
<dbReference type="InterPro" id="IPR003439">
    <property type="entry name" value="ABC_transporter-like_ATP-bd"/>
</dbReference>
<dbReference type="Proteomes" id="UP000309061">
    <property type="component" value="Chromosome"/>
</dbReference>
<keyword evidence="6" id="KW-0406">Ion transport</keyword>
<dbReference type="RefSeq" id="WP_136494600.1">
    <property type="nucleotide sequence ID" value="NZ_CP046052.1"/>
</dbReference>
<name>A0A6B8KCZ6_9HYPH</name>
<dbReference type="PANTHER" id="PTHR42734:SF6">
    <property type="entry name" value="MOLYBDATE IMPORT ATP-BINDING PROTEIN MOLC"/>
    <property type="match status" value="1"/>
</dbReference>
<keyword evidence="9" id="KW-1185">Reference proteome</keyword>
<keyword evidence="2" id="KW-0813">Transport</keyword>
<reference evidence="8 9" key="1">
    <citation type="submission" date="2019-11" db="EMBL/GenBank/DDBJ databases">
        <title>The genome sequence of Methylocystis heyeri.</title>
        <authorList>
            <person name="Oshkin I.Y."/>
            <person name="Miroshnikov K."/>
            <person name="Dedysh S.N."/>
        </authorList>
    </citation>
    <scope>NUCLEOTIDE SEQUENCE [LARGE SCALE GENOMIC DNA]</scope>
    <source>
        <strain evidence="8 9">H2</strain>
    </source>
</reference>
<dbReference type="PROSITE" id="PS50893">
    <property type="entry name" value="ABC_TRANSPORTER_2"/>
    <property type="match status" value="1"/>
</dbReference>